<dbReference type="EMBL" id="JAUSTW010000003">
    <property type="protein sequence ID" value="MDQ0199278.1"/>
    <property type="molecule type" value="Genomic_DNA"/>
</dbReference>
<dbReference type="Proteomes" id="UP001224122">
    <property type="component" value="Unassembled WGS sequence"/>
</dbReference>
<evidence type="ECO:0000256" key="3">
    <source>
        <dbReference type="ARBA" id="ARBA00022695"/>
    </source>
</evidence>
<dbReference type="EC" id="2.7.7.61" evidence="1"/>
<keyword evidence="3 5" id="KW-0548">Nucleotidyltransferase</keyword>
<dbReference type="InterPro" id="IPR005551">
    <property type="entry name" value="CitX"/>
</dbReference>
<keyword evidence="2 5" id="KW-0808">Transferase</keyword>
<evidence type="ECO:0000256" key="2">
    <source>
        <dbReference type="ARBA" id="ARBA00022679"/>
    </source>
</evidence>
<accession>A0ABT9XUP6</accession>
<dbReference type="NCBIfam" id="TIGR03124">
    <property type="entry name" value="citrate_citX"/>
    <property type="match status" value="1"/>
</dbReference>
<evidence type="ECO:0000256" key="1">
    <source>
        <dbReference type="ARBA" id="ARBA00012524"/>
    </source>
</evidence>
<dbReference type="GO" id="GO:0050519">
    <property type="term" value="F:holo-citrate lyase synthase activity"/>
    <property type="evidence" value="ECO:0007669"/>
    <property type="project" value="UniProtKB-EC"/>
</dbReference>
<comment type="catalytic activity">
    <reaction evidence="4">
        <text>apo-[citrate lyase ACP] + 2'-(5''-triphospho-alpha-D-ribosyl)-3'-dephospho-CoA = holo-[citrate lyase ACP] + diphosphate</text>
        <dbReference type="Rhea" id="RHEA:16333"/>
        <dbReference type="Rhea" id="RHEA-COMP:10157"/>
        <dbReference type="Rhea" id="RHEA-COMP:10158"/>
        <dbReference type="ChEBI" id="CHEBI:29999"/>
        <dbReference type="ChEBI" id="CHEBI:33019"/>
        <dbReference type="ChEBI" id="CHEBI:61378"/>
        <dbReference type="ChEBI" id="CHEBI:82683"/>
        <dbReference type="EC" id="2.7.7.61"/>
    </reaction>
</comment>
<keyword evidence="6" id="KW-1185">Reference proteome</keyword>
<proteinExistence type="predicted"/>
<evidence type="ECO:0000313" key="5">
    <source>
        <dbReference type="EMBL" id="MDQ0199278.1"/>
    </source>
</evidence>
<comment type="caution">
    <text evidence="5">The sequence shown here is derived from an EMBL/GenBank/DDBJ whole genome shotgun (WGS) entry which is preliminary data.</text>
</comment>
<organism evidence="5 6">
    <name type="scientific">Neobacillus ginsengisoli</name>
    <dbReference type="NCBI Taxonomy" id="904295"/>
    <lineage>
        <taxon>Bacteria</taxon>
        <taxon>Bacillati</taxon>
        <taxon>Bacillota</taxon>
        <taxon>Bacilli</taxon>
        <taxon>Bacillales</taxon>
        <taxon>Bacillaceae</taxon>
        <taxon>Neobacillus</taxon>
    </lineage>
</organism>
<gene>
    <name evidence="5" type="ORF">J2S10_002436</name>
</gene>
<evidence type="ECO:0000313" key="6">
    <source>
        <dbReference type="Proteomes" id="UP001224122"/>
    </source>
</evidence>
<evidence type="ECO:0000256" key="4">
    <source>
        <dbReference type="ARBA" id="ARBA00048574"/>
    </source>
</evidence>
<name>A0ABT9XUP6_9BACI</name>
<reference evidence="5 6" key="1">
    <citation type="submission" date="2023-07" db="EMBL/GenBank/DDBJ databases">
        <title>Genomic Encyclopedia of Type Strains, Phase IV (KMG-IV): sequencing the most valuable type-strain genomes for metagenomic binning, comparative biology and taxonomic classification.</title>
        <authorList>
            <person name="Goeker M."/>
        </authorList>
    </citation>
    <scope>NUCLEOTIDE SEQUENCE [LARGE SCALE GENOMIC DNA]</scope>
    <source>
        <strain evidence="5 6">DSM 27594</strain>
    </source>
</reference>
<protein>
    <recommendedName>
        <fullName evidence="1">citrate lyase holo-[acyl-carrier protein] synthase</fullName>
        <ecNumber evidence="1">2.7.7.61</ecNumber>
    </recommendedName>
</protein>
<dbReference type="RefSeq" id="WP_307408013.1">
    <property type="nucleotide sequence ID" value="NZ_JAUSTW010000003.1"/>
</dbReference>
<sequence length="176" mass="19947">MTEVREVTLEQLLQACEHRAARQKELLEKYRLPLVSFTVNMPGACKKTSDSCIIFREGCNALEKKLKETGCSPEYYEANNPDTGYEAYFVVKTAERTLKAHMLQIENEHPLGRLFDLDVIGADGNPISREDFGNSKRKCLLCDEEAHSCGRSSRHSTEALMQKIHIMVDSYSKIVS</sequence>
<dbReference type="Pfam" id="PF03802">
    <property type="entry name" value="CitX"/>
    <property type="match status" value="1"/>
</dbReference>
<dbReference type="NCBIfam" id="NF002383">
    <property type="entry name" value="PRK01392.1"/>
    <property type="match status" value="1"/>
</dbReference>